<dbReference type="PANTHER" id="PTHR42737">
    <property type="entry name" value="GLUTATHIONE REDUCTASE"/>
    <property type="match status" value="1"/>
</dbReference>
<evidence type="ECO:0000256" key="1">
    <source>
        <dbReference type="ARBA" id="ARBA00007532"/>
    </source>
</evidence>
<evidence type="ECO:0000256" key="2">
    <source>
        <dbReference type="ARBA" id="ARBA00011738"/>
    </source>
</evidence>
<keyword evidence="8 13" id="KW-0676">Redox-active center</keyword>
<dbReference type="GO" id="GO:0045454">
    <property type="term" value="P:cell redox homeostasis"/>
    <property type="evidence" value="ECO:0007669"/>
    <property type="project" value="InterPro"/>
</dbReference>
<dbReference type="KEGG" id="ccs:CCNA_02387"/>
<evidence type="ECO:0000259" key="16">
    <source>
        <dbReference type="Pfam" id="PF07992"/>
    </source>
</evidence>
<dbReference type="GO" id="GO:0034599">
    <property type="term" value="P:cellular response to oxidative stress"/>
    <property type="evidence" value="ECO:0007669"/>
    <property type="project" value="TreeGrafter"/>
</dbReference>
<dbReference type="EC" id="1.8.1.7" evidence="14"/>
<dbReference type="HOGENOM" id="CLU_016755_2_1_5"/>
<reference evidence="17 18" key="1">
    <citation type="journal article" date="2010" name="J. Bacteriol.">
        <title>The genetic basis of laboratory adaptation in Caulobacter crescentus.</title>
        <authorList>
            <person name="Marks M.E."/>
            <person name="Castro-Rojas C.M."/>
            <person name="Teiling C."/>
            <person name="Du L."/>
            <person name="Kapatral V."/>
            <person name="Walunas T.L."/>
            <person name="Crosson S."/>
        </authorList>
    </citation>
    <scope>NUCLEOTIDE SEQUENCE [LARGE SCALE GENOMIC DNA]</scope>
    <source>
        <strain evidence="18">NA1000 / CB15N</strain>
    </source>
</reference>
<comment type="function">
    <text evidence="14">Catalyzes the reduction of glutathione disulfide (GSSG) to reduced glutathione (GSH).</text>
</comment>
<dbReference type="Pfam" id="PF07992">
    <property type="entry name" value="Pyr_redox_2"/>
    <property type="match status" value="1"/>
</dbReference>
<dbReference type="InterPro" id="IPR046952">
    <property type="entry name" value="GSHR/TRXR-like"/>
</dbReference>
<evidence type="ECO:0000256" key="5">
    <source>
        <dbReference type="ARBA" id="ARBA00022857"/>
    </source>
</evidence>
<keyword evidence="7" id="KW-1015">Disulfide bond</keyword>
<evidence type="ECO:0000256" key="6">
    <source>
        <dbReference type="ARBA" id="ARBA00023002"/>
    </source>
</evidence>
<keyword evidence="18" id="KW-1185">Reference proteome</keyword>
<evidence type="ECO:0000313" key="18">
    <source>
        <dbReference type="Proteomes" id="UP000001364"/>
    </source>
</evidence>
<feature type="binding site" evidence="11">
    <location>
        <position position="310"/>
    </location>
    <ligand>
        <name>FAD</name>
        <dbReference type="ChEBI" id="CHEBI:57692"/>
    </ligand>
</feature>
<evidence type="ECO:0000256" key="8">
    <source>
        <dbReference type="ARBA" id="ARBA00023284"/>
    </source>
</evidence>
<dbReference type="PATRIC" id="fig|565050.3.peg.2338"/>
<comment type="cofactor">
    <cofactor evidence="11">
        <name>FAD</name>
        <dbReference type="ChEBI" id="CHEBI:57692"/>
    </cofactor>
    <text evidence="11">Binds 1 FAD per subunit.</text>
</comment>
<dbReference type="InterPro" id="IPR012999">
    <property type="entry name" value="Pyr_OxRdtase_I_AS"/>
</dbReference>
<keyword evidence="6 13" id="KW-0560">Oxidoreductase</keyword>
<dbReference type="PROSITE" id="PS00076">
    <property type="entry name" value="PYRIDINE_REDOX_1"/>
    <property type="match status" value="1"/>
</dbReference>
<evidence type="ECO:0000256" key="10">
    <source>
        <dbReference type="PIRSR" id="PIRSR000350-2"/>
    </source>
</evidence>
<evidence type="ECO:0000256" key="12">
    <source>
        <dbReference type="PIRSR" id="PIRSR000350-4"/>
    </source>
</evidence>
<evidence type="ECO:0000256" key="4">
    <source>
        <dbReference type="ARBA" id="ARBA00022827"/>
    </source>
</evidence>
<dbReference type="SUPFAM" id="SSF55424">
    <property type="entry name" value="FAD/NAD-linked reductases, dimerisation (C-terminal) domain"/>
    <property type="match status" value="1"/>
</dbReference>
<dbReference type="InterPro" id="IPR004099">
    <property type="entry name" value="Pyr_nucl-diS_OxRdtase_dimer"/>
</dbReference>
<feature type="binding site" evidence="11">
    <location>
        <position position="52"/>
    </location>
    <ligand>
        <name>FAD</name>
        <dbReference type="ChEBI" id="CHEBI:57692"/>
    </ligand>
</feature>
<proteinExistence type="inferred from homology"/>
<dbReference type="Proteomes" id="UP000001364">
    <property type="component" value="Chromosome"/>
</dbReference>
<feature type="domain" description="Pyridine nucleotide-disulphide oxidoreductase dimerisation" evidence="15">
    <location>
        <begin position="345"/>
        <end position="453"/>
    </location>
</feature>
<keyword evidence="5 14" id="KW-0521">NADP</keyword>
<feature type="domain" description="FAD/NAD(P)-binding" evidence="16">
    <location>
        <begin position="6"/>
        <end position="325"/>
    </location>
</feature>
<evidence type="ECO:0000256" key="7">
    <source>
        <dbReference type="ARBA" id="ARBA00023157"/>
    </source>
</evidence>
<dbReference type="Pfam" id="PF02852">
    <property type="entry name" value="Pyr_redox_dim"/>
    <property type="match status" value="1"/>
</dbReference>
<dbReference type="InterPro" id="IPR001100">
    <property type="entry name" value="Pyr_nuc-diS_OxRdtase"/>
</dbReference>
<protein>
    <recommendedName>
        <fullName evidence="14">Glutathione reductase</fullName>
        <shortName evidence="14">GRase</shortName>
        <ecNumber evidence="14">1.8.1.7</ecNumber>
    </recommendedName>
</protein>
<dbReference type="GO" id="GO:0050661">
    <property type="term" value="F:NADP binding"/>
    <property type="evidence" value="ECO:0007669"/>
    <property type="project" value="InterPro"/>
</dbReference>
<evidence type="ECO:0000256" key="14">
    <source>
        <dbReference type="RuleBase" id="RU365040"/>
    </source>
</evidence>
<organism evidence="17 18">
    <name type="scientific">Caulobacter vibrioides (strain NA1000 / CB15N)</name>
    <name type="common">Caulobacter crescentus</name>
    <dbReference type="NCBI Taxonomy" id="565050"/>
    <lineage>
        <taxon>Bacteria</taxon>
        <taxon>Pseudomonadati</taxon>
        <taxon>Pseudomonadota</taxon>
        <taxon>Alphaproteobacteria</taxon>
        <taxon>Caulobacterales</taxon>
        <taxon>Caulobacteraceae</taxon>
        <taxon>Caulobacter</taxon>
    </lineage>
</organism>
<dbReference type="GO" id="GO:0006749">
    <property type="term" value="P:glutathione metabolic process"/>
    <property type="evidence" value="ECO:0007669"/>
    <property type="project" value="InterPro"/>
</dbReference>
<comment type="similarity">
    <text evidence="1 13">Belongs to the class-I pyridine nucleotide-disulfide oxidoreductase family.</text>
</comment>
<keyword evidence="3 13" id="KW-0285">Flavoprotein</keyword>
<dbReference type="PIRSF" id="PIRSF000350">
    <property type="entry name" value="Mercury_reductase_MerA"/>
    <property type="match status" value="1"/>
</dbReference>
<dbReference type="GO" id="GO:0004362">
    <property type="term" value="F:glutathione-disulfide reductase (NADPH) activity"/>
    <property type="evidence" value="ECO:0007669"/>
    <property type="project" value="UniProtKB-EC"/>
</dbReference>
<name>A0A0H3C9N8_CAUVN</name>
<feature type="active site" description="Proton acceptor" evidence="10">
    <location>
        <position position="443"/>
    </location>
</feature>
<dbReference type="RefSeq" id="YP_002517760.1">
    <property type="nucleotide sequence ID" value="NC_011916.1"/>
</dbReference>
<dbReference type="EMBL" id="CP001340">
    <property type="protein sequence ID" value="ACL95852.1"/>
    <property type="molecule type" value="Genomic_DNA"/>
</dbReference>
<dbReference type="InterPro" id="IPR023753">
    <property type="entry name" value="FAD/NAD-binding_dom"/>
</dbReference>
<dbReference type="InterPro" id="IPR006324">
    <property type="entry name" value="GSHR"/>
</dbReference>
<dbReference type="SUPFAM" id="SSF51905">
    <property type="entry name" value="FAD/NAD(P)-binding domain"/>
    <property type="match status" value="1"/>
</dbReference>
<gene>
    <name evidence="17" type="ordered locus">CCNA_02387</name>
</gene>
<dbReference type="GO" id="GO:0005829">
    <property type="term" value="C:cytosol"/>
    <property type="evidence" value="ECO:0007669"/>
    <property type="project" value="TreeGrafter"/>
</dbReference>
<dbReference type="GeneID" id="7332342"/>
<keyword evidence="11" id="KW-0547">Nucleotide-binding</keyword>
<evidence type="ECO:0000313" key="17">
    <source>
        <dbReference type="EMBL" id="ACL95852.1"/>
    </source>
</evidence>
<accession>A0A0H3C9N8</accession>
<dbReference type="NCBIfam" id="NF004776">
    <property type="entry name" value="PRK06116.1"/>
    <property type="match status" value="1"/>
</dbReference>
<evidence type="ECO:0000256" key="13">
    <source>
        <dbReference type="RuleBase" id="RU003691"/>
    </source>
</evidence>
<evidence type="ECO:0000256" key="11">
    <source>
        <dbReference type="PIRSR" id="PIRSR000350-3"/>
    </source>
</evidence>
<dbReference type="InterPro" id="IPR016156">
    <property type="entry name" value="FAD/NAD-linked_Rdtase_dimer_sf"/>
</dbReference>
<dbReference type="NCBIfam" id="TIGR01424">
    <property type="entry name" value="gluta_reduc_2"/>
    <property type="match status" value="1"/>
</dbReference>
<evidence type="ECO:0000259" key="15">
    <source>
        <dbReference type="Pfam" id="PF02852"/>
    </source>
</evidence>
<dbReference type="FunFam" id="3.50.50.60:FF:000051">
    <property type="entry name" value="Glutathione reductase"/>
    <property type="match status" value="1"/>
</dbReference>
<comment type="catalytic activity">
    <reaction evidence="9 14">
        <text>2 glutathione + NADP(+) = glutathione disulfide + NADPH + H(+)</text>
        <dbReference type="Rhea" id="RHEA:11740"/>
        <dbReference type="ChEBI" id="CHEBI:15378"/>
        <dbReference type="ChEBI" id="CHEBI:57783"/>
        <dbReference type="ChEBI" id="CHEBI:57925"/>
        <dbReference type="ChEBI" id="CHEBI:58297"/>
        <dbReference type="ChEBI" id="CHEBI:58349"/>
        <dbReference type="EC" id="1.8.1.7"/>
    </reaction>
</comment>
<dbReference type="SMR" id="A0A0H3C9N8"/>
<dbReference type="RefSeq" id="WP_010920161.1">
    <property type="nucleotide sequence ID" value="NC_011916.1"/>
</dbReference>
<keyword evidence="4 11" id="KW-0274">FAD</keyword>
<dbReference type="Gene3D" id="3.30.390.30">
    <property type="match status" value="1"/>
</dbReference>
<evidence type="ECO:0000256" key="9">
    <source>
        <dbReference type="ARBA" id="ARBA00049142"/>
    </source>
</evidence>
<comment type="subunit">
    <text evidence="2">Homodimer.</text>
</comment>
<dbReference type="PhylomeDB" id="A0A0H3C9N8"/>
<dbReference type="AlphaFoldDB" id="A0A0H3C9N8"/>
<dbReference type="PANTHER" id="PTHR42737:SF2">
    <property type="entry name" value="GLUTATHIONE REDUCTASE"/>
    <property type="match status" value="1"/>
</dbReference>
<dbReference type="InterPro" id="IPR036188">
    <property type="entry name" value="FAD/NAD-bd_sf"/>
</dbReference>
<dbReference type="GO" id="GO:0050660">
    <property type="term" value="F:flavin adenine dinucleotide binding"/>
    <property type="evidence" value="ECO:0007669"/>
    <property type="project" value="InterPro"/>
</dbReference>
<keyword evidence="11" id="KW-0520">NAD</keyword>
<evidence type="ECO:0000256" key="3">
    <source>
        <dbReference type="ARBA" id="ARBA00022630"/>
    </source>
</evidence>
<dbReference type="Gene3D" id="3.50.50.60">
    <property type="entry name" value="FAD/NAD(P)-binding domain"/>
    <property type="match status" value="2"/>
</dbReference>
<dbReference type="OrthoDB" id="7592487at2"/>
<feature type="disulfide bond" description="Redox-active" evidence="12">
    <location>
        <begin position="43"/>
        <end position="48"/>
    </location>
</feature>
<dbReference type="PRINTS" id="PR00368">
    <property type="entry name" value="FADPNR"/>
</dbReference>
<feature type="binding site" evidence="11">
    <location>
        <position position="269"/>
    </location>
    <ligand>
        <name>NAD(+)</name>
        <dbReference type="ChEBI" id="CHEBI:57540"/>
    </ligand>
</feature>
<dbReference type="PRINTS" id="PR00411">
    <property type="entry name" value="PNDRDTASEI"/>
</dbReference>
<sequence length="466" mass="50157">MADYDFDLFVIGAGSGGVRAARLAALSGAKVAVAEEYRVGGTCVVRGCVPKKFMVYASEVTSQLKTAKGYGWTIEDARFDWKTFLHEKDVEIARLSGIYVTNLQKAGAHLLHGRAQIVDAHTVEVLPKDGSDDAGTYTARKILVATGGRPVRPVFPGAELGITSDEAFHLPTLPKSVLVVGGGYIAVEFAGIYAGLGVQTTLLYRGANILRGFDDDVRMHLADELEKRGIKVVLGCSHKSIEKLDDGRLLSTLSNDLTFETEAVMFATGREPYVQGLGLEKAGVKLNDKGAIAVDKYSKTNVDSIWAVGDVTDRINLTPVAIREGAAFAQTEFYGNPTTFDHDLVASAVFSQPPVGAVGMSEAEARQAFGKVDIYRSIFRPMKVTFYGGQERCLIKLVVKQDDERILGVHVVGPDSPEIIQMAAIAVKMGVTKPQWDSTCAVHPTLAEELVTMREKYVPAEVGGAG</sequence>
<feature type="binding site" evidence="11">
    <location>
        <begin position="181"/>
        <end position="188"/>
    </location>
    <ligand>
        <name>NAD(+)</name>
        <dbReference type="ChEBI" id="CHEBI:57540"/>
    </ligand>
</feature>